<protein>
    <submittedName>
        <fullName evidence="1">DUF2793 domain-containing protein</fullName>
    </submittedName>
</protein>
<evidence type="ECO:0000313" key="1">
    <source>
        <dbReference type="EMBL" id="RIY01256.1"/>
    </source>
</evidence>
<dbReference type="InterPro" id="IPR021251">
    <property type="entry name" value="DUF2793"/>
</dbReference>
<sequence>MSRSPRLSLPLLMPQQAQRHLTLNDAFRLLDVLVQTAVVSAERSDEPDAGEEGQLFILPPGATGARWSEMETGSLALFDNGGFVEIRPVAGQLAYVTDRRSLLLFDGAAWGEGPFARDEWPAIGVNAAPSTGNRLTVAADAELLTHDARTPGSGDARKIVNKQATARVASVLFQTAFSGRAEIGLLGEDRFAVRVSADGETFRTALKADPASGHLSVAREASPACALDVGGAVRVTAYPKAALPPAGNGSGQIVLVADEAGGAVLAFSDGAAWRRVTDRAIVT</sequence>
<name>A0A3A1WLM6_9HYPH</name>
<dbReference type="OrthoDB" id="564699at2"/>
<dbReference type="EMBL" id="QYRN01000004">
    <property type="protein sequence ID" value="RIY01256.1"/>
    <property type="molecule type" value="Genomic_DNA"/>
</dbReference>
<organism evidence="1 2">
    <name type="scientific">Aureimonas flava</name>
    <dbReference type="NCBI Taxonomy" id="2320271"/>
    <lineage>
        <taxon>Bacteria</taxon>
        <taxon>Pseudomonadati</taxon>
        <taxon>Pseudomonadota</taxon>
        <taxon>Alphaproteobacteria</taxon>
        <taxon>Hyphomicrobiales</taxon>
        <taxon>Aurantimonadaceae</taxon>
        <taxon>Aureimonas</taxon>
    </lineage>
</organism>
<evidence type="ECO:0000313" key="2">
    <source>
        <dbReference type="Proteomes" id="UP000265750"/>
    </source>
</evidence>
<dbReference type="AlphaFoldDB" id="A0A3A1WLM6"/>
<dbReference type="Pfam" id="PF10983">
    <property type="entry name" value="DUF2793"/>
    <property type="match status" value="1"/>
</dbReference>
<gene>
    <name evidence="1" type="ORF">D3218_07750</name>
</gene>
<dbReference type="Proteomes" id="UP000265750">
    <property type="component" value="Unassembled WGS sequence"/>
</dbReference>
<accession>A0A3A1WLM6</accession>
<proteinExistence type="predicted"/>
<keyword evidence="2" id="KW-1185">Reference proteome</keyword>
<dbReference type="RefSeq" id="WP_119539376.1">
    <property type="nucleotide sequence ID" value="NZ_QYRN01000004.1"/>
</dbReference>
<reference evidence="2" key="1">
    <citation type="submission" date="2018-09" db="EMBL/GenBank/DDBJ databases">
        <authorList>
            <person name="Tuo L."/>
        </authorList>
    </citation>
    <scope>NUCLEOTIDE SEQUENCE [LARGE SCALE GENOMIC DNA]</scope>
    <source>
        <strain evidence="2">M2BS4Y-1</strain>
    </source>
</reference>
<comment type="caution">
    <text evidence="1">The sequence shown here is derived from an EMBL/GenBank/DDBJ whole genome shotgun (WGS) entry which is preliminary data.</text>
</comment>